<evidence type="ECO:0000313" key="3">
    <source>
        <dbReference type="Proteomes" id="UP000265618"/>
    </source>
</evidence>
<protein>
    <recommendedName>
        <fullName evidence="1">Deoxynucleoside kinase domain-containing protein</fullName>
    </recommendedName>
</protein>
<dbReference type="GO" id="GO:0019136">
    <property type="term" value="F:deoxynucleoside kinase activity"/>
    <property type="evidence" value="ECO:0007669"/>
    <property type="project" value="TreeGrafter"/>
</dbReference>
<evidence type="ECO:0000259" key="1">
    <source>
        <dbReference type="Pfam" id="PF01712"/>
    </source>
</evidence>
<dbReference type="OrthoDB" id="567086at2759"/>
<dbReference type="Proteomes" id="UP000265618">
    <property type="component" value="Unassembled WGS sequence"/>
</dbReference>
<dbReference type="Gene3D" id="3.40.50.300">
    <property type="entry name" value="P-loop containing nucleotide triphosphate hydrolases"/>
    <property type="match status" value="1"/>
</dbReference>
<dbReference type="InterPro" id="IPR027417">
    <property type="entry name" value="P-loop_NTPase"/>
</dbReference>
<dbReference type="Pfam" id="PF01712">
    <property type="entry name" value="dNK"/>
    <property type="match status" value="1"/>
</dbReference>
<gene>
    <name evidence="2" type="ORF">KIPB_012534</name>
</gene>
<proteinExistence type="predicted"/>
<dbReference type="PANTHER" id="PTHR10513">
    <property type="entry name" value="DEOXYNUCLEOSIDE KINASE"/>
    <property type="match status" value="1"/>
</dbReference>
<dbReference type="PANTHER" id="PTHR10513:SF35">
    <property type="entry name" value="DEOXYADENOSINE KINASE"/>
    <property type="match status" value="1"/>
</dbReference>
<keyword evidence="3" id="KW-1185">Reference proteome</keyword>
<name>A0A9K3D693_9EUKA</name>
<comment type="caution">
    <text evidence="2">The sequence shown here is derived from an EMBL/GenBank/DDBJ whole genome shotgun (WGS) entry which is preliminary data.</text>
</comment>
<sequence length="170" mass="19569">MTFDNISPSNSPMTPSRICERDDSMSPMFGQLKSRKPIIGLSGLIGAGKTTLAKAIGQVLDLPVYKEPVEDNEYLADFYNDMSKYGFPMQIYLLNRRFEQYQEIVWSGKGAVQDRTMYEDAVFCRILADGGNIEKRDYHTYLRLFKNMSTFMRHPDFIVHLDVSPEETML</sequence>
<feature type="domain" description="Deoxynucleoside kinase" evidence="1">
    <location>
        <begin position="41"/>
        <end position="167"/>
    </location>
</feature>
<dbReference type="InterPro" id="IPR050566">
    <property type="entry name" value="Deoxyribonucleoside_kinase"/>
</dbReference>
<feature type="non-terminal residue" evidence="2">
    <location>
        <position position="1"/>
    </location>
</feature>
<dbReference type="EMBL" id="BDIP01005575">
    <property type="protein sequence ID" value="GIQ89919.1"/>
    <property type="molecule type" value="Genomic_DNA"/>
</dbReference>
<dbReference type="GO" id="GO:0005739">
    <property type="term" value="C:mitochondrion"/>
    <property type="evidence" value="ECO:0007669"/>
    <property type="project" value="TreeGrafter"/>
</dbReference>
<dbReference type="AlphaFoldDB" id="A0A9K3D693"/>
<dbReference type="InterPro" id="IPR031314">
    <property type="entry name" value="DNK_dom"/>
</dbReference>
<organism evidence="2 3">
    <name type="scientific">Kipferlia bialata</name>
    <dbReference type="NCBI Taxonomy" id="797122"/>
    <lineage>
        <taxon>Eukaryota</taxon>
        <taxon>Metamonada</taxon>
        <taxon>Carpediemonas-like organisms</taxon>
        <taxon>Kipferlia</taxon>
    </lineage>
</organism>
<reference evidence="2 3" key="1">
    <citation type="journal article" date="2018" name="PLoS ONE">
        <title>The draft genome of Kipferlia bialata reveals reductive genome evolution in fornicate parasites.</title>
        <authorList>
            <person name="Tanifuji G."/>
            <person name="Takabayashi S."/>
            <person name="Kume K."/>
            <person name="Takagi M."/>
            <person name="Nakayama T."/>
            <person name="Kamikawa R."/>
            <person name="Inagaki Y."/>
            <person name="Hashimoto T."/>
        </authorList>
    </citation>
    <scope>NUCLEOTIDE SEQUENCE [LARGE SCALE GENOMIC DNA]</scope>
    <source>
        <strain evidence="2">NY0173</strain>
    </source>
</reference>
<dbReference type="SUPFAM" id="SSF52540">
    <property type="entry name" value="P-loop containing nucleoside triphosphate hydrolases"/>
    <property type="match status" value="1"/>
</dbReference>
<evidence type="ECO:0000313" key="2">
    <source>
        <dbReference type="EMBL" id="GIQ89919.1"/>
    </source>
</evidence>
<accession>A0A9K3D693</accession>